<gene>
    <name evidence="1" type="ORF">GRF29_1g435910</name>
</gene>
<organism evidence="1 2">
    <name type="scientific">Pseudopithomyces chartarum</name>
    <dbReference type="NCBI Taxonomy" id="1892770"/>
    <lineage>
        <taxon>Eukaryota</taxon>
        <taxon>Fungi</taxon>
        <taxon>Dikarya</taxon>
        <taxon>Ascomycota</taxon>
        <taxon>Pezizomycotina</taxon>
        <taxon>Dothideomycetes</taxon>
        <taxon>Pleosporomycetidae</taxon>
        <taxon>Pleosporales</taxon>
        <taxon>Massarineae</taxon>
        <taxon>Didymosphaeriaceae</taxon>
        <taxon>Pseudopithomyces</taxon>
    </lineage>
</organism>
<proteinExistence type="predicted"/>
<keyword evidence="2" id="KW-1185">Reference proteome</keyword>
<comment type="caution">
    <text evidence="1">The sequence shown here is derived from an EMBL/GenBank/DDBJ whole genome shotgun (WGS) entry which is preliminary data.</text>
</comment>
<reference evidence="1 2" key="1">
    <citation type="submission" date="2021-02" db="EMBL/GenBank/DDBJ databases">
        <title>Genome assembly of Pseudopithomyces chartarum.</title>
        <authorList>
            <person name="Jauregui R."/>
            <person name="Singh J."/>
            <person name="Voisey C."/>
        </authorList>
    </citation>
    <scope>NUCLEOTIDE SEQUENCE [LARGE SCALE GENOMIC DNA]</scope>
    <source>
        <strain evidence="1 2">AGR01</strain>
    </source>
</reference>
<dbReference type="Gene3D" id="1.25.40.10">
    <property type="entry name" value="Tetratricopeptide repeat domain"/>
    <property type="match status" value="1"/>
</dbReference>
<accession>A0AAN6M8R5</accession>
<dbReference type="Proteomes" id="UP001280581">
    <property type="component" value="Unassembled WGS sequence"/>
</dbReference>
<name>A0AAN6M8R5_9PLEO</name>
<protein>
    <submittedName>
        <fullName evidence="1">Uncharacterized protein</fullName>
    </submittedName>
</protein>
<evidence type="ECO:0000313" key="1">
    <source>
        <dbReference type="EMBL" id="KAK3216617.1"/>
    </source>
</evidence>
<sequence length="446" mass="50556">MTEEVSQAYDIIPNRYEYLTLPHERVFFTTEQGFYGSAPHDCWNEYPKKTAGVDPSEVVRTGDVIVVPLDSSVPWVLRKTDVEGKYKLVVECDTGAFLEGDLKPLEPTAITHSVETAILLTCTQIHLEASHALRMRDFVLSIYLSTETPLTEHATSPVDPFVLVILNRDLPSFCHNLMDTGNLIMKDFEKRLKMTINVAPKAFKSPASRRYRAPLDPFFTETTVKNLLRPFRTELRGFPNVQVTGKVSAGLAAAVHKEIASNEISDWRAAFEKMVQEKEAGSKLFQQGNIELASLAWLDATADIDRIHQSSTWEELVREGGESFLMSVAELYFLMRLNIAHTELARVVSEGYFTILAEDSLLMARKSLEKGFWAKGQWKWEPEDRHKAKLWYREAMCTRLSGSVERAALAERLLEKALELAPNDAAILKEKESVIAWRLRGYGYGY</sequence>
<evidence type="ECO:0000313" key="2">
    <source>
        <dbReference type="Proteomes" id="UP001280581"/>
    </source>
</evidence>
<dbReference type="InterPro" id="IPR011990">
    <property type="entry name" value="TPR-like_helical_dom_sf"/>
</dbReference>
<dbReference type="AlphaFoldDB" id="A0AAN6M8R5"/>
<dbReference type="EMBL" id="WVTA01000001">
    <property type="protein sequence ID" value="KAK3216617.1"/>
    <property type="molecule type" value="Genomic_DNA"/>
</dbReference>